<evidence type="ECO:0000256" key="6">
    <source>
        <dbReference type="ARBA" id="ARBA00022989"/>
    </source>
</evidence>
<gene>
    <name evidence="10" type="ORF">ROHU_000573</name>
</gene>
<sequence>MEVIKAADNPGSGNRGGVFALGLVQGEWKLYVKRPLDREEQERYLINVTATDGLHVSTATVEVMVIDTNDNSPVCDPFQIYMVNMNDYKPKPGIFLEPLSPLTAAKKCSGNDL</sequence>
<dbReference type="GO" id="GO:0005886">
    <property type="term" value="C:plasma membrane"/>
    <property type="evidence" value="ECO:0007669"/>
    <property type="project" value="InterPro"/>
</dbReference>
<dbReference type="EMBL" id="QBIY01003626">
    <property type="protein sequence ID" value="RXN39038.1"/>
    <property type="molecule type" value="Genomic_DNA"/>
</dbReference>
<keyword evidence="5" id="KW-0130">Cell adhesion</keyword>
<comment type="subcellular location">
    <subcellularLocation>
        <location evidence="1">Membrane</location>
    </subcellularLocation>
</comment>
<dbReference type="AlphaFoldDB" id="A0A498P4R8"/>
<dbReference type="PANTHER" id="PTHR24025:SF21">
    <property type="entry name" value="FAT ATYPICAL CADHERIN 3"/>
    <property type="match status" value="1"/>
</dbReference>
<evidence type="ECO:0000256" key="5">
    <source>
        <dbReference type="ARBA" id="ARBA00022889"/>
    </source>
</evidence>
<dbReference type="GO" id="GO:0005911">
    <property type="term" value="C:cell-cell junction"/>
    <property type="evidence" value="ECO:0007669"/>
    <property type="project" value="TreeGrafter"/>
</dbReference>
<name>A0A498P4R8_LABRO</name>
<dbReference type="GO" id="GO:0005509">
    <property type="term" value="F:calcium ion binding"/>
    <property type="evidence" value="ECO:0007669"/>
    <property type="project" value="UniProtKB-UniRule"/>
</dbReference>
<proteinExistence type="predicted"/>
<evidence type="ECO:0000313" key="11">
    <source>
        <dbReference type="Proteomes" id="UP000290572"/>
    </source>
</evidence>
<keyword evidence="2" id="KW-0812">Transmembrane</keyword>
<evidence type="ECO:0000256" key="3">
    <source>
        <dbReference type="ARBA" id="ARBA00022737"/>
    </source>
</evidence>
<reference evidence="10 11" key="1">
    <citation type="submission" date="2018-03" db="EMBL/GenBank/DDBJ databases">
        <title>Draft genome sequence of Rohu Carp (Labeo rohita).</title>
        <authorList>
            <person name="Das P."/>
            <person name="Kushwaha B."/>
            <person name="Joshi C.G."/>
            <person name="Kumar D."/>
            <person name="Nagpure N.S."/>
            <person name="Sahoo L."/>
            <person name="Das S.P."/>
            <person name="Bit A."/>
            <person name="Patnaik S."/>
            <person name="Meher P.K."/>
            <person name="Jayasankar P."/>
            <person name="Koringa P.G."/>
            <person name="Patel N.V."/>
            <person name="Hinsu A.T."/>
            <person name="Kumar R."/>
            <person name="Pandey M."/>
            <person name="Agarwal S."/>
            <person name="Srivastava S."/>
            <person name="Singh M."/>
            <person name="Iquebal M.A."/>
            <person name="Jaiswal S."/>
            <person name="Angadi U.B."/>
            <person name="Kumar N."/>
            <person name="Raza M."/>
            <person name="Shah T.M."/>
            <person name="Rai A."/>
            <person name="Jena J.K."/>
        </authorList>
    </citation>
    <scope>NUCLEOTIDE SEQUENCE [LARGE SCALE GENOMIC DNA]</scope>
    <source>
        <strain evidence="10">DASCIFA01</strain>
        <tissue evidence="10">Testis</tissue>
    </source>
</reference>
<comment type="caution">
    <text evidence="10">The sequence shown here is derived from an EMBL/GenBank/DDBJ whole genome shotgun (WGS) entry which is preliminary data.</text>
</comment>
<keyword evidence="7" id="KW-0472">Membrane</keyword>
<keyword evidence="6" id="KW-1133">Transmembrane helix</keyword>
<dbReference type="SUPFAM" id="SSF49313">
    <property type="entry name" value="Cadherin-like"/>
    <property type="match status" value="1"/>
</dbReference>
<dbReference type="PROSITE" id="PS50268">
    <property type="entry name" value="CADHERIN_2"/>
    <property type="match status" value="1"/>
</dbReference>
<keyword evidence="11" id="KW-1185">Reference proteome</keyword>
<dbReference type="Proteomes" id="UP000290572">
    <property type="component" value="Unassembled WGS sequence"/>
</dbReference>
<accession>A0A498P4R8</accession>
<evidence type="ECO:0000256" key="1">
    <source>
        <dbReference type="ARBA" id="ARBA00004370"/>
    </source>
</evidence>
<dbReference type="GO" id="GO:0007156">
    <property type="term" value="P:homophilic cell adhesion via plasma membrane adhesion molecules"/>
    <property type="evidence" value="ECO:0007669"/>
    <property type="project" value="InterPro"/>
</dbReference>
<dbReference type="InterPro" id="IPR050971">
    <property type="entry name" value="Cadherin-domain_protein"/>
</dbReference>
<dbReference type="SMART" id="SM00112">
    <property type="entry name" value="CA"/>
    <property type="match status" value="1"/>
</dbReference>
<dbReference type="CDD" id="cd11304">
    <property type="entry name" value="Cadherin_repeat"/>
    <property type="match status" value="1"/>
</dbReference>
<protein>
    <submittedName>
        <fullName evidence="10">Protocadherin Fat 3-like protein</fullName>
    </submittedName>
</protein>
<dbReference type="InterPro" id="IPR020894">
    <property type="entry name" value="Cadherin_CS"/>
</dbReference>
<dbReference type="InterPro" id="IPR015919">
    <property type="entry name" value="Cadherin-like_sf"/>
</dbReference>
<evidence type="ECO:0000256" key="2">
    <source>
        <dbReference type="ARBA" id="ARBA00022692"/>
    </source>
</evidence>
<evidence type="ECO:0000256" key="4">
    <source>
        <dbReference type="ARBA" id="ARBA00022837"/>
    </source>
</evidence>
<feature type="domain" description="Cadherin" evidence="9">
    <location>
        <begin position="30"/>
        <end position="75"/>
    </location>
</feature>
<dbReference type="InterPro" id="IPR002126">
    <property type="entry name" value="Cadherin-like_dom"/>
</dbReference>
<dbReference type="STRING" id="84645.A0A498P4R8"/>
<evidence type="ECO:0000256" key="7">
    <source>
        <dbReference type="ARBA" id="ARBA00023136"/>
    </source>
</evidence>
<dbReference type="GO" id="GO:0009653">
    <property type="term" value="P:anatomical structure morphogenesis"/>
    <property type="evidence" value="ECO:0007669"/>
    <property type="project" value="UniProtKB-ARBA"/>
</dbReference>
<keyword evidence="4 8" id="KW-0106">Calcium</keyword>
<dbReference type="PANTHER" id="PTHR24025">
    <property type="entry name" value="DESMOGLEIN FAMILY MEMBER"/>
    <property type="match status" value="1"/>
</dbReference>
<dbReference type="PROSITE" id="PS00232">
    <property type="entry name" value="CADHERIN_1"/>
    <property type="match status" value="1"/>
</dbReference>
<evidence type="ECO:0000313" key="10">
    <source>
        <dbReference type="EMBL" id="RXN39038.1"/>
    </source>
</evidence>
<evidence type="ECO:0000259" key="9">
    <source>
        <dbReference type="PROSITE" id="PS50268"/>
    </source>
</evidence>
<evidence type="ECO:0000256" key="8">
    <source>
        <dbReference type="PROSITE-ProRule" id="PRU00043"/>
    </source>
</evidence>
<dbReference type="PRINTS" id="PR00205">
    <property type="entry name" value="CADHERIN"/>
</dbReference>
<dbReference type="Gene3D" id="2.60.40.60">
    <property type="entry name" value="Cadherins"/>
    <property type="match status" value="1"/>
</dbReference>
<organism evidence="10 11">
    <name type="scientific">Labeo rohita</name>
    <name type="common">Indian major carp</name>
    <name type="synonym">Cyprinus rohita</name>
    <dbReference type="NCBI Taxonomy" id="84645"/>
    <lineage>
        <taxon>Eukaryota</taxon>
        <taxon>Metazoa</taxon>
        <taxon>Chordata</taxon>
        <taxon>Craniata</taxon>
        <taxon>Vertebrata</taxon>
        <taxon>Euteleostomi</taxon>
        <taxon>Actinopterygii</taxon>
        <taxon>Neopterygii</taxon>
        <taxon>Teleostei</taxon>
        <taxon>Ostariophysi</taxon>
        <taxon>Cypriniformes</taxon>
        <taxon>Cyprinidae</taxon>
        <taxon>Labeoninae</taxon>
        <taxon>Labeonini</taxon>
        <taxon>Labeo</taxon>
    </lineage>
</organism>
<dbReference type="Pfam" id="PF00028">
    <property type="entry name" value="Cadherin"/>
    <property type="match status" value="1"/>
</dbReference>
<keyword evidence="3" id="KW-0677">Repeat</keyword>